<dbReference type="GO" id="GO:0005694">
    <property type="term" value="C:chromosome"/>
    <property type="evidence" value="ECO:0007669"/>
    <property type="project" value="TreeGrafter"/>
</dbReference>
<evidence type="ECO:0000256" key="5">
    <source>
        <dbReference type="ARBA" id="ARBA00023125"/>
    </source>
</evidence>
<dbReference type="InterPro" id="IPR023705">
    <property type="entry name" value="Nucleoid_occlusion_protein"/>
</dbReference>
<evidence type="ECO:0000313" key="10">
    <source>
        <dbReference type="Proteomes" id="UP000309117"/>
    </source>
</evidence>
<keyword evidence="3" id="KW-0963">Cytoplasm</keyword>
<dbReference type="NCBIfam" id="TIGR04285">
    <property type="entry name" value="nucleoid_noc"/>
    <property type="match status" value="1"/>
</dbReference>
<evidence type="ECO:0000256" key="4">
    <source>
        <dbReference type="ARBA" id="ARBA00022618"/>
    </source>
</evidence>
<dbReference type="Gene3D" id="3.90.1530.30">
    <property type="match status" value="1"/>
</dbReference>
<evidence type="ECO:0000259" key="8">
    <source>
        <dbReference type="PROSITE" id="PS50943"/>
    </source>
</evidence>
<dbReference type="InterPro" id="IPR003115">
    <property type="entry name" value="ParB_N"/>
</dbReference>
<dbReference type="InterPro" id="IPR036086">
    <property type="entry name" value="ParB/Sulfiredoxin_sf"/>
</dbReference>
<dbReference type="Pfam" id="PF02195">
    <property type="entry name" value="ParB_N"/>
    <property type="match status" value="1"/>
</dbReference>
<comment type="subcellular location">
    <subcellularLocation>
        <location evidence="1">Cytoplasm</location>
        <location evidence="1">Nucleoid</location>
    </subcellularLocation>
</comment>
<evidence type="ECO:0000256" key="3">
    <source>
        <dbReference type="ARBA" id="ARBA00022490"/>
    </source>
</evidence>
<dbReference type="CDD" id="cd16393">
    <property type="entry name" value="SPO0J_N"/>
    <property type="match status" value="1"/>
</dbReference>
<evidence type="ECO:0000256" key="6">
    <source>
        <dbReference type="ARBA" id="ARBA00023210"/>
    </source>
</evidence>
<dbReference type="InterPro" id="IPR050336">
    <property type="entry name" value="Chromosome_partition/occlusion"/>
</dbReference>
<dbReference type="SUPFAM" id="SSF109709">
    <property type="entry name" value="KorB DNA-binding domain-like"/>
    <property type="match status" value="1"/>
</dbReference>
<feature type="domain" description="HTH cro/C1-type" evidence="8">
    <location>
        <begin position="123"/>
        <end position="149"/>
    </location>
</feature>
<dbReference type="PANTHER" id="PTHR33375">
    <property type="entry name" value="CHROMOSOME-PARTITIONING PROTEIN PARB-RELATED"/>
    <property type="match status" value="1"/>
</dbReference>
<dbReference type="GO" id="GO:0003677">
    <property type="term" value="F:DNA binding"/>
    <property type="evidence" value="ECO:0007669"/>
    <property type="project" value="UniProtKB-KW"/>
</dbReference>
<dbReference type="EMBL" id="SRYV01000012">
    <property type="protein sequence ID" value="TGY13531.1"/>
    <property type="molecule type" value="Genomic_DNA"/>
</dbReference>
<proteinExistence type="inferred from homology"/>
<keyword evidence="6" id="KW-0717">Septation</keyword>
<dbReference type="Pfam" id="PF17762">
    <property type="entry name" value="HTH_ParB"/>
    <property type="match status" value="1"/>
</dbReference>
<keyword evidence="7" id="KW-0131">Cell cycle</keyword>
<dbReference type="Proteomes" id="UP000309117">
    <property type="component" value="Unassembled WGS sequence"/>
</dbReference>
<dbReference type="GO" id="GO:0045881">
    <property type="term" value="P:positive regulation of sporulation resulting in formation of a cellular spore"/>
    <property type="evidence" value="ECO:0007669"/>
    <property type="project" value="TreeGrafter"/>
</dbReference>
<dbReference type="GO" id="GO:0007059">
    <property type="term" value="P:chromosome segregation"/>
    <property type="evidence" value="ECO:0007669"/>
    <property type="project" value="TreeGrafter"/>
</dbReference>
<dbReference type="SUPFAM" id="SSF110849">
    <property type="entry name" value="ParB/Sulfiredoxin"/>
    <property type="match status" value="1"/>
</dbReference>
<dbReference type="InterPro" id="IPR041468">
    <property type="entry name" value="HTH_ParB/Spo0J"/>
</dbReference>
<keyword evidence="4" id="KW-0132">Cell division</keyword>
<accession>A0A4S2BGJ1</accession>
<evidence type="ECO:0000256" key="7">
    <source>
        <dbReference type="ARBA" id="ARBA00023306"/>
    </source>
</evidence>
<dbReference type="AlphaFoldDB" id="A0A4S2BGJ1"/>
<comment type="similarity">
    <text evidence="2">Belongs to the ParB family.</text>
</comment>
<evidence type="ECO:0000256" key="1">
    <source>
        <dbReference type="ARBA" id="ARBA00004453"/>
    </source>
</evidence>
<comment type="caution">
    <text evidence="9">The sequence shown here is derived from an EMBL/GenBank/DDBJ whole genome shotgun (WGS) entry which is preliminary data.</text>
</comment>
<dbReference type="InterPro" id="IPR004437">
    <property type="entry name" value="ParB/RepB/Spo0J"/>
</dbReference>
<dbReference type="GO" id="GO:0000917">
    <property type="term" value="P:division septum assembly"/>
    <property type="evidence" value="ECO:0007669"/>
    <property type="project" value="UniProtKB-KW"/>
</dbReference>
<dbReference type="FunFam" id="3.90.1530.30:FF:000001">
    <property type="entry name" value="Chromosome partitioning protein ParB"/>
    <property type="match status" value="1"/>
</dbReference>
<gene>
    <name evidence="9" type="primary">noc</name>
    <name evidence="9" type="ORF">E5351_07130</name>
</gene>
<reference evidence="9 10" key="1">
    <citation type="submission" date="2019-04" db="EMBL/GenBank/DDBJ databases">
        <title>Microbes associate with the intestines of laboratory mice.</title>
        <authorList>
            <person name="Navarre W."/>
            <person name="Wong E."/>
            <person name="Huang K."/>
            <person name="Tropini C."/>
            <person name="Ng K."/>
            <person name="Yu B."/>
        </authorList>
    </citation>
    <scope>NUCLEOTIDE SEQUENCE [LARGE SCALE GENOMIC DNA]</scope>
    <source>
        <strain evidence="9 10">NM61_E11</strain>
    </source>
</reference>
<dbReference type="PANTHER" id="PTHR33375:SF8">
    <property type="entry name" value="NUCLEOID OCCLUSION PROTEIN"/>
    <property type="match status" value="1"/>
</dbReference>
<dbReference type="RefSeq" id="WP_135960600.1">
    <property type="nucleotide sequence ID" value="NZ_CAQPHE010000003.1"/>
</dbReference>
<name>A0A4S2BGJ1_9LACO</name>
<sequence length="281" mass="31839">MAFFSFGHRDEVPKNKQIQDLALDKIEPNQYQPRHQFSEESISELAQTLDKEGLLQPIVVRESDNGYEIIAGERRYRAAQSLGWETIPAIVKEMDDDQAASLAVIENLQRENLNPIDEAQAYKNLMKLNDLTQTALAKEMGKSQSYVANKLRLLKLTPKVQVSLIDGNISARHGRALVGLDEKTQEKVLNEVLAKGLNVKETEAIVKDVDGYFNPKTKKAKKQGKSESKKRVVNKMPKDLKVQINTIKRAVKLAEESGIEVKVKENNNPDDYRITIEMKRK</sequence>
<dbReference type="PROSITE" id="PS50943">
    <property type="entry name" value="HTH_CROC1"/>
    <property type="match status" value="1"/>
</dbReference>
<evidence type="ECO:0000313" key="9">
    <source>
        <dbReference type="EMBL" id="TGY13531.1"/>
    </source>
</evidence>
<dbReference type="FunFam" id="1.10.10.2830:FF:000001">
    <property type="entry name" value="Chromosome partitioning protein ParB"/>
    <property type="match status" value="1"/>
</dbReference>
<dbReference type="SMART" id="SM00470">
    <property type="entry name" value="ParB"/>
    <property type="match status" value="1"/>
</dbReference>
<organism evidence="9 10">
    <name type="scientific">Lactobacillus intestinalis</name>
    <dbReference type="NCBI Taxonomy" id="151781"/>
    <lineage>
        <taxon>Bacteria</taxon>
        <taxon>Bacillati</taxon>
        <taxon>Bacillota</taxon>
        <taxon>Bacilli</taxon>
        <taxon>Lactobacillales</taxon>
        <taxon>Lactobacillaceae</taxon>
        <taxon>Lactobacillus</taxon>
    </lineage>
</organism>
<keyword evidence="5" id="KW-0238">DNA-binding</keyword>
<dbReference type="GO" id="GO:0009295">
    <property type="term" value="C:nucleoid"/>
    <property type="evidence" value="ECO:0007669"/>
    <property type="project" value="UniProtKB-SubCell"/>
</dbReference>
<protein>
    <submittedName>
        <fullName evidence="9">Nucleoid occlusion protein</fullName>
    </submittedName>
</protein>
<evidence type="ECO:0000256" key="2">
    <source>
        <dbReference type="ARBA" id="ARBA00006295"/>
    </source>
</evidence>
<dbReference type="NCBIfam" id="TIGR00180">
    <property type="entry name" value="parB_part"/>
    <property type="match status" value="1"/>
</dbReference>
<dbReference type="Gene3D" id="1.10.10.2830">
    <property type="match status" value="1"/>
</dbReference>
<dbReference type="InterPro" id="IPR001387">
    <property type="entry name" value="Cro/C1-type_HTH"/>
</dbReference>